<comment type="caution">
    <text evidence="3">The sequence shown here is derived from an EMBL/GenBank/DDBJ whole genome shotgun (WGS) entry which is preliminary data.</text>
</comment>
<dbReference type="EMBL" id="JAOCQI010000003">
    <property type="protein sequence ID" value="MCT7313268.1"/>
    <property type="molecule type" value="Genomic_DNA"/>
</dbReference>
<feature type="region of interest" description="Disordered" evidence="1">
    <location>
        <begin position="1"/>
        <end position="21"/>
    </location>
</feature>
<accession>A0ABT2LEZ7</accession>
<feature type="domain" description="HNH nuclease" evidence="2">
    <location>
        <begin position="244"/>
        <end position="298"/>
    </location>
</feature>
<organism evidence="3 4">
    <name type="scientific">Ralstonia mojiangensis</name>
    <dbReference type="NCBI Taxonomy" id="2953895"/>
    <lineage>
        <taxon>Bacteria</taxon>
        <taxon>Pseudomonadati</taxon>
        <taxon>Pseudomonadota</taxon>
        <taxon>Betaproteobacteria</taxon>
        <taxon>Burkholderiales</taxon>
        <taxon>Burkholderiaceae</taxon>
        <taxon>Ralstonia</taxon>
    </lineage>
</organism>
<dbReference type="RefSeq" id="WP_260785015.1">
    <property type="nucleotide sequence ID" value="NZ_JAOCQI010000003.1"/>
</dbReference>
<evidence type="ECO:0000259" key="2">
    <source>
        <dbReference type="SMART" id="SM00507"/>
    </source>
</evidence>
<keyword evidence="3" id="KW-0540">Nuclease</keyword>
<keyword evidence="3" id="KW-0255">Endonuclease</keyword>
<dbReference type="SMART" id="SM00507">
    <property type="entry name" value="HNHc"/>
    <property type="match status" value="1"/>
</dbReference>
<gene>
    <name evidence="3" type="ORF">N5J06_20025</name>
</gene>
<name>A0ABT2LEZ7_9RALS</name>
<dbReference type="GO" id="GO:0004519">
    <property type="term" value="F:endonuclease activity"/>
    <property type="evidence" value="ECO:0007669"/>
    <property type="project" value="UniProtKB-KW"/>
</dbReference>
<evidence type="ECO:0000256" key="1">
    <source>
        <dbReference type="SAM" id="MobiDB-lite"/>
    </source>
</evidence>
<dbReference type="CDD" id="cd00085">
    <property type="entry name" value="HNHc"/>
    <property type="match status" value="1"/>
</dbReference>
<feature type="compositionally biased region" description="Basic and acidic residues" evidence="1">
    <location>
        <begin position="1"/>
        <end position="12"/>
    </location>
</feature>
<dbReference type="Proteomes" id="UP001164420">
    <property type="component" value="Unassembled WGS sequence"/>
</dbReference>
<reference evidence="3 4" key="1">
    <citation type="journal article" date="2023" name="Front. Microbiol.">
        <title>Ralstonia chuxiongensis sp. nov., Ralstonia mojiangensis sp. nov., and Ralstonia soli sp. nov., isolated from tobacco fields, are three novel species in the family Burkholderiaceae.</title>
        <authorList>
            <person name="Lu C.H."/>
            <person name="Zhang Y.Y."/>
            <person name="Jiang N."/>
            <person name="Chen W."/>
            <person name="Shao X."/>
            <person name="Zhao Z.M."/>
            <person name="Lu W.L."/>
            <person name="Hu X."/>
            <person name="Xi Y.X."/>
            <person name="Zou S.Y."/>
            <person name="Wei Q.J."/>
            <person name="Lin Z.L."/>
            <person name="Gong L."/>
            <person name="Gai X.T."/>
            <person name="Zhang L.Q."/>
            <person name="Li J.Y."/>
            <person name="Jin Y."/>
            <person name="Xia Z.Y."/>
        </authorList>
    </citation>
    <scope>NUCLEOTIDE SEQUENCE [LARGE SCALE GENOMIC DNA]</scope>
    <source>
        <strain evidence="3 4">22TCJT01-1</strain>
    </source>
</reference>
<evidence type="ECO:0000313" key="4">
    <source>
        <dbReference type="Proteomes" id="UP001164420"/>
    </source>
</evidence>
<sequence length="321" mass="35963">MAEAAREFRTQESLDAEDESRDAVVPFLESRGFKVQGDQRSKRGTAQSQVISAIDPEGKAIKLRVRLCWRKEDHAAMRISAAQLRARLIDNDWNKTLRHIVARDKNQGVTHALLFQRVGSDVMFAALVPVSELGEIWKRQRQVSTRLISAGLMGRVRKNHAANGSSPTIWLMDRRTPSAHEVPDILWSWPGVTNLVDLPQVSATSKVTTDDSWNDLPGIDTSDLGSDGAPRHNVVTSSVRRDPAVRRAVIKRAAGQCERSTCRKRAEYPGFLDVHHILGVERSDRVWNCVALCPNCHRDAHFAPDHDQINAELLLFSEGFK</sequence>
<protein>
    <submittedName>
        <fullName evidence="3">HNH endonuclease</fullName>
    </submittedName>
</protein>
<dbReference type="InterPro" id="IPR003615">
    <property type="entry name" value="HNH_nuc"/>
</dbReference>
<keyword evidence="3" id="KW-0378">Hydrolase</keyword>
<proteinExistence type="predicted"/>
<evidence type="ECO:0000313" key="3">
    <source>
        <dbReference type="EMBL" id="MCT7313268.1"/>
    </source>
</evidence>
<keyword evidence="4" id="KW-1185">Reference proteome</keyword>